<protein>
    <submittedName>
        <fullName evidence="3">Flagellar hook-length control protein FliK</fullName>
    </submittedName>
</protein>
<dbReference type="Proteomes" id="UP000664096">
    <property type="component" value="Unassembled WGS sequence"/>
</dbReference>
<evidence type="ECO:0000259" key="2">
    <source>
        <dbReference type="Pfam" id="PF02120"/>
    </source>
</evidence>
<evidence type="ECO:0000313" key="3">
    <source>
        <dbReference type="EMBL" id="MBN9673691.1"/>
    </source>
</evidence>
<feature type="domain" description="Flagellar hook-length control protein-like C-terminal" evidence="2">
    <location>
        <begin position="529"/>
        <end position="607"/>
    </location>
</feature>
<feature type="compositionally biased region" description="Low complexity" evidence="1">
    <location>
        <begin position="343"/>
        <end position="381"/>
    </location>
</feature>
<dbReference type="EMBL" id="JAEKJZ010000007">
    <property type="protein sequence ID" value="MBN9673691.1"/>
    <property type="molecule type" value="Genomic_DNA"/>
</dbReference>
<accession>A0A939J2Z1</accession>
<dbReference type="InterPro" id="IPR038610">
    <property type="entry name" value="FliK-like_C_sf"/>
</dbReference>
<reference evidence="3" key="1">
    <citation type="submission" date="2020-12" db="EMBL/GenBank/DDBJ databases">
        <title>Oil enriched cultivation method for isolating marine PHA-producing bacteria.</title>
        <authorList>
            <person name="Zheng W."/>
            <person name="Yu S."/>
            <person name="Huang Y."/>
        </authorList>
    </citation>
    <scope>NUCLEOTIDE SEQUENCE</scope>
    <source>
        <strain evidence="3">SY-2-12</strain>
    </source>
</reference>
<keyword evidence="3" id="KW-0966">Cell projection</keyword>
<dbReference type="AlphaFoldDB" id="A0A939J2Z1"/>
<feature type="compositionally biased region" description="Low complexity" evidence="1">
    <location>
        <begin position="128"/>
        <end position="143"/>
    </location>
</feature>
<feature type="region of interest" description="Disordered" evidence="1">
    <location>
        <begin position="606"/>
        <end position="639"/>
    </location>
</feature>
<feature type="region of interest" description="Disordered" evidence="1">
    <location>
        <begin position="224"/>
        <end position="244"/>
    </location>
</feature>
<feature type="compositionally biased region" description="Gly residues" evidence="1">
    <location>
        <begin position="610"/>
        <end position="629"/>
    </location>
</feature>
<organism evidence="3 4">
    <name type="scientific">Roseibium aggregatum</name>
    <dbReference type="NCBI Taxonomy" id="187304"/>
    <lineage>
        <taxon>Bacteria</taxon>
        <taxon>Pseudomonadati</taxon>
        <taxon>Pseudomonadota</taxon>
        <taxon>Alphaproteobacteria</taxon>
        <taxon>Hyphomicrobiales</taxon>
        <taxon>Stappiaceae</taxon>
        <taxon>Roseibium</taxon>
    </lineage>
</organism>
<dbReference type="RefSeq" id="WP_207143748.1">
    <property type="nucleotide sequence ID" value="NZ_JAEKJZ010000007.1"/>
</dbReference>
<gene>
    <name evidence="3" type="ORF">JF539_25260</name>
</gene>
<keyword evidence="3" id="KW-0969">Cilium</keyword>
<name>A0A939J2Z1_9HYPH</name>
<dbReference type="InterPro" id="IPR021136">
    <property type="entry name" value="Flagellar_hook_control-like_C"/>
</dbReference>
<dbReference type="Gene3D" id="3.30.750.140">
    <property type="match status" value="1"/>
</dbReference>
<dbReference type="CDD" id="cd17470">
    <property type="entry name" value="T3SS_Flik_C"/>
    <property type="match status" value="1"/>
</dbReference>
<dbReference type="Pfam" id="PF02120">
    <property type="entry name" value="Flg_hook"/>
    <property type="match status" value="1"/>
</dbReference>
<evidence type="ECO:0000256" key="1">
    <source>
        <dbReference type="SAM" id="MobiDB-lite"/>
    </source>
</evidence>
<proteinExistence type="predicted"/>
<feature type="region of interest" description="Disordered" evidence="1">
    <location>
        <begin position="329"/>
        <end position="425"/>
    </location>
</feature>
<evidence type="ECO:0000313" key="4">
    <source>
        <dbReference type="Proteomes" id="UP000664096"/>
    </source>
</evidence>
<keyword evidence="3" id="KW-0282">Flagellum</keyword>
<feature type="region of interest" description="Disordered" evidence="1">
    <location>
        <begin position="79"/>
        <end position="199"/>
    </location>
</feature>
<comment type="caution">
    <text evidence="3">The sequence shown here is derived from an EMBL/GenBank/DDBJ whole genome shotgun (WGS) entry which is preliminary data.</text>
</comment>
<sequence length="661" mass="63654">MTEVSAGALAAGAGASAGFGAAPGGQGAKSGAFAKELGGALNEPGGPAADAAPEAYAGEVAGDAGGDLAGAAGVEVPYLPAEPQAGTPGAAPAVSPAEIGAGAETAKGAGGGAGLMPEAGGPAGGAPGLAAAGAGAGQTPADGTLPGLPKGAAATPGSGKQGVPAGEAGPVAQETVSTAGADPLAQVLNGGGPAEDGAADAVAQASIAQSGTANAALQGVDASAAQADVGDVPQTNRRRWRNELPQEFRAQAVLPAASSQTAAAQATAVDAGAGVAVTAGAAVSAESSLSEGSLLDADAVEHGVEAVKSGPRPANETPGLALTQAQETVDGTGAADQDGIARTSSTVSPTPSSSVSSSGAQVPGPAAAQAASPVQQSLAAAELSADVAGEPAAEDGLVSDVSQSVSETGEEISTVKAGSDDKRPGILSVEKAMRQAEKTLNGPAAGTDRAASSGQMSPVEASVAAAFLASQLAQDDGDSASVTADLSLSADAMGTVRGGGAQGAMRTESLQTPTQAQSGQVATQVAAEIARNLKDGNTRFQMRFDPPELGRVEVNMKVASDGSVQAHLIVDRPETLDMFLRDQRGLERALEAAGLNANSENLQFSLKQDGSGGFASGEEQGGQASGSEGGAATAEETAEPLAEEIVRLTLAQQRGGLDLRI</sequence>